<organism evidence="1 2">
    <name type="scientific">Armillaria luteobubalina</name>
    <dbReference type="NCBI Taxonomy" id="153913"/>
    <lineage>
        <taxon>Eukaryota</taxon>
        <taxon>Fungi</taxon>
        <taxon>Dikarya</taxon>
        <taxon>Basidiomycota</taxon>
        <taxon>Agaricomycotina</taxon>
        <taxon>Agaricomycetes</taxon>
        <taxon>Agaricomycetidae</taxon>
        <taxon>Agaricales</taxon>
        <taxon>Marasmiineae</taxon>
        <taxon>Physalacriaceae</taxon>
        <taxon>Armillaria</taxon>
    </lineage>
</organism>
<name>A0AA39UB74_9AGAR</name>
<proteinExistence type="predicted"/>
<dbReference type="EMBL" id="JAUEPU010000139">
    <property type="protein sequence ID" value="KAK0475964.1"/>
    <property type="molecule type" value="Genomic_DNA"/>
</dbReference>
<dbReference type="Proteomes" id="UP001175228">
    <property type="component" value="Unassembled WGS sequence"/>
</dbReference>
<sequence>MLKEFDLPQELVDRIVDELEDDRITLKNLVLVSRSFRERARHHLLRVFTLRQYSDHELHLISHLFSEASPIPLSVRSLRIHPFNPLLNDILPLLRNVSHVHIHTGFGEVLRSPGFAQVLSTYPLTTLRVGEHRGLHPATSTSTSIHYGDFFHFVRCLPQKIEYVSLMYGYTCKHPSAGDISTIKGPSVGTLNLRFHGRKLPIFHPNQSGVTIFSAIDQLCLLDSSLERIRAIVRSLRPLSVQKLCISFHGIWNFTSLDCFSVPSLSILINVFTDGRRALKLIFIKLESMPVECSLKNLHIVLIFGLSGAFLHPDSDYLWQYLAEGARRIGGCKITITNDVPFLGSELRKWDSIVFRMTTKLRRHFVQTGCSLDMRGVYCEDPSDPAELFVH</sequence>
<evidence type="ECO:0008006" key="3">
    <source>
        <dbReference type="Google" id="ProtNLM"/>
    </source>
</evidence>
<evidence type="ECO:0000313" key="2">
    <source>
        <dbReference type="Proteomes" id="UP001175228"/>
    </source>
</evidence>
<gene>
    <name evidence="1" type="ORF">EDD18DRAFT_170148</name>
</gene>
<dbReference type="AlphaFoldDB" id="A0AA39UB74"/>
<reference evidence="1" key="1">
    <citation type="submission" date="2023-06" db="EMBL/GenBank/DDBJ databases">
        <authorList>
            <consortium name="Lawrence Berkeley National Laboratory"/>
            <person name="Ahrendt S."/>
            <person name="Sahu N."/>
            <person name="Indic B."/>
            <person name="Wong-Bajracharya J."/>
            <person name="Merenyi Z."/>
            <person name="Ke H.-M."/>
            <person name="Monk M."/>
            <person name="Kocsube S."/>
            <person name="Drula E."/>
            <person name="Lipzen A."/>
            <person name="Balint B."/>
            <person name="Henrissat B."/>
            <person name="Andreopoulos B."/>
            <person name="Martin F.M."/>
            <person name="Harder C.B."/>
            <person name="Rigling D."/>
            <person name="Ford K.L."/>
            <person name="Foster G.D."/>
            <person name="Pangilinan J."/>
            <person name="Papanicolaou A."/>
            <person name="Barry K."/>
            <person name="LaButti K."/>
            <person name="Viragh M."/>
            <person name="Koriabine M."/>
            <person name="Yan M."/>
            <person name="Riley R."/>
            <person name="Champramary S."/>
            <person name="Plett K.L."/>
            <person name="Tsai I.J."/>
            <person name="Slot J."/>
            <person name="Sipos G."/>
            <person name="Plett J."/>
            <person name="Nagy L.G."/>
            <person name="Grigoriev I.V."/>
        </authorList>
    </citation>
    <scope>NUCLEOTIDE SEQUENCE</scope>
    <source>
        <strain evidence="1">HWK02</strain>
    </source>
</reference>
<evidence type="ECO:0000313" key="1">
    <source>
        <dbReference type="EMBL" id="KAK0475964.1"/>
    </source>
</evidence>
<accession>A0AA39UB74</accession>
<protein>
    <recommendedName>
        <fullName evidence="3">F-box domain-containing protein</fullName>
    </recommendedName>
</protein>
<comment type="caution">
    <text evidence="1">The sequence shown here is derived from an EMBL/GenBank/DDBJ whole genome shotgun (WGS) entry which is preliminary data.</text>
</comment>
<keyword evidence="2" id="KW-1185">Reference proteome</keyword>